<dbReference type="FunFam" id="1.10.630.10:FF:000051">
    <property type="entry name" value="Cytochrome P450 monooxygenase (Fum15)"/>
    <property type="match status" value="1"/>
</dbReference>
<dbReference type="RefSeq" id="XP_056481214.1">
    <property type="nucleotide sequence ID" value="XM_056637707.1"/>
</dbReference>
<dbReference type="PANTHER" id="PTHR24305">
    <property type="entry name" value="CYTOCHROME P450"/>
    <property type="match status" value="1"/>
</dbReference>
<comment type="similarity">
    <text evidence="1">Belongs to the cytochrome P450 family.</text>
</comment>
<evidence type="ECO:0000313" key="4">
    <source>
        <dbReference type="EMBL" id="KAJ5376184.1"/>
    </source>
</evidence>
<dbReference type="InterPro" id="IPR001128">
    <property type="entry name" value="Cyt_P450"/>
</dbReference>
<dbReference type="Proteomes" id="UP001147747">
    <property type="component" value="Unassembled WGS sequence"/>
</dbReference>
<dbReference type="GO" id="GO:0043386">
    <property type="term" value="P:mycotoxin biosynthetic process"/>
    <property type="evidence" value="ECO:0007669"/>
    <property type="project" value="UniProtKB-ARBA"/>
</dbReference>
<dbReference type="PRINTS" id="PR00385">
    <property type="entry name" value="P450"/>
</dbReference>
<dbReference type="Pfam" id="PF00067">
    <property type="entry name" value="p450"/>
    <property type="match status" value="1"/>
</dbReference>
<sequence length="557" mass="62518">MALTFVNQLYLVPASLASFFVCYHAQPEYFHALSTSGVVLNFIFLHLILWAIFILEIYPRFICPLRSLPAPKGGYPLVGYGFSRFRKPVGSDHLRFIRDVPNTGLIRYRGFFNKNNILLVSAEALSEVLVKRPYDFVKNDGARDFMSAILGKGLVTVEGDVHKFQRKRLLPSFGFRSIKELYPLFWKKSAQLVQCMEADLFQTSEKGAEAITDMNFWSTKVTLDMIGVAALGRDFNTLENSDDILVQSYEELLDPTPGKIALYILTSCQLPFLNKFIPGKVEKRFHLATATLRETCFNFLREKRHDLASDKGISTDVLTKLIETNEFADIELVDQLLTFIAAGHETTSSTFAWVTYLLARHPEIQSCLREELRTHIPRDLIAEDIDISTLLEGLPLLNGVINESLRLYPTVPLTMRKPVKPTTILGQHIPMGTEIFIVPWSINRSPETWGPTSEVFNPERWIDTTTGKPNNTGGAASNYSIMTFLHGPHTCIGQGFAKGELRSLAAHVVAAFEIAMAYPEKTPIPAGLVTTKPEGGMWVKLRRVEGSSKKPKQNALT</sequence>
<reference evidence="4" key="2">
    <citation type="journal article" date="2023" name="IMA Fungus">
        <title>Comparative genomic study of the Penicillium genus elucidates a diverse pangenome and 15 lateral gene transfer events.</title>
        <authorList>
            <person name="Petersen C."/>
            <person name="Sorensen T."/>
            <person name="Nielsen M.R."/>
            <person name="Sondergaard T.E."/>
            <person name="Sorensen J.L."/>
            <person name="Fitzpatrick D.A."/>
            <person name="Frisvad J.C."/>
            <person name="Nielsen K.L."/>
        </authorList>
    </citation>
    <scope>NUCLEOTIDE SEQUENCE</scope>
    <source>
        <strain evidence="4">IBT 29677</strain>
    </source>
</reference>
<dbReference type="EMBL" id="JAPZBU010000012">
    <property type="protein sequence ID" value="KAJ5376184.1"/>
    <property type="molecule type" value="Genomic_DNA"/>
</dbReference>
<dbReference type="InterPro" id="IPR002401">
    <property type="entry name" value="Cyt_P450_E_grp-I"/>
</dbReference>
<dbReference type="GO" id="GO:0004497">
    <property type="term" value="F:monooxygenase activity"/>
    <property type="evidence" value="ECO:0007669"/>
    <property type="project" value="InterPro"/>
</dbReference>
<evidence type="ECO:0000256" key="3">
    <source>
        <dbReference type="SAM" id="Phobius"/>
    </source>
</evidence>
<gene>
    <name evidence="4" type="ORF">N7509_013070</name>
</gene>
<dbReference type="AlphaFoldDB" id="A0A9W9SEK8"/>
<name>A0A9W9SEK8_9EURO</name>
<dbReference type="GeneID" id="81376687"/>
<feature type="transmembrane region" description="Helical" evidence="3">
    <location>
        <begin position="9"/>
        <end position="26"/>
    </location>
</feature>
<keyword evidence="2" id="KW-0408">Iron</keyword>
<dbReference type="OrthoDB" id="1470350at2759"/>
<evidence type="ECO:0008006" key="6">
    <source>
        <dbReference type="Google" id="ProtNLM"/>
    </source>
</evidence>
<protein>
    <recommendedName>
        <fullName evidence="6">Cytochrome P450</fullName>
    </recommendedName>
</protein>
<dbReference type="PANTHER" id="PTHR24305:SF166">
    <property type="entry name" value="CYTOCHROME P450 12A4, MITOCHONDRIAL-RELATED"/>
    <property type="match status" value="1"/>
</dbReference>
<keyword evidence="3" id="KW-0472">Membrane</keyword>
<accession>A0A9W9SEK8</accession>
<dbReference type="Gene3D" id="1.10.630.10">
    <property type="entry name" value="Cytochrome P450"/>
    <property type="match status" value="1"/>
</dbReference>
<dbReference type="InterPro" id="IPR050121">
    <property type="entry name" value="Cytochrome_P450_monoxygenase"/>
</dbReference>
<evidence type="ECO:0000313" key="5">
    <source>
        <dbReference type="Proteomes" id="UP001147747"/>
    </source>
</evidence>
<dbReference type="GO" id="GO:0016705">
    <property type="term" value="F:oxidoreductase activity, acting on paired donors, with incorporation or reduction of molecular oxygen"/>
    <property type="evidence" value="ECO:0007669"/>
    <property type="project" value="InterPro"/>
</dbReference>
<reference evidence="4" key="1">
    <citation type="submission" date="2022-12" db="EMBL/GenBank/DDBJ databases">
        <authorList>
            <person name="Petersen C."/>
        </authorList>
    </citation>
    <scope>NUCLEOTIDE SEQUENCE</scope>
    <source>
        <strain evidence="4">IBT 29677</strain>
    </source>
</reference>
<keyword evidence="3" id="KW-0812">Transmembrane</keyword>
<proteinExistence type="inferred from homology"/>
<feature type="transmembrane region" description="Helical" evidence="3">
    <location>
        <begin position="38"/>
        <end position="58"/>
    </location>
</feature>
<feature type="binding site" description="axial binding residue" evidence="2">
    <location>
        <position position="491"/>
    </location>
    <ligand>
        <name>heme</name>
        <dbReference type="ChEBI" id="CHEBI:30413"/>
    </ligand>
    <ligandPart>
        <name>Fe</name>
        <dbReference type="ChEBI" id="CHEBI:18248"/>
    </ligandPart>
</feature>
<evidence type="ECO:0000256" key="1">
    <source>
        <dbReference type="ARBA" id="ARBA00010617"/>
    </source>
</evidence>
<organism evidence="4 5">
    <name type="scientific">Penicillium cosmopolitanum</name>
    <dbReference type="NCBI Taxonomy" id="1131564"/>
    <lineage>
        <taxon>Eukaryota</taxon>
        <taxon>Fungi</taxon>
        <taxon>Dikarya</taxon>
        <taxon>Ascomycota</taxon>
        <taxon>Pezizomycotina</taxon>
        <taxon>Eurotiomycetes</taxon>
        <taxon>Eurotiomycetidae</taxon>
        <taxon>Eurotiales</taxon>
        <taxon>Aspergillaceae</taxon>
        <taxon>Penicillium</taxon>
    </lineage>
</organism>
<keyword evidence="5" id="KW-1185">Reference proteome</keyword>
<keyword evidence="2" id="KW-0349">Heme</keyword>
<evidence type="ECO:0000256" key="2">
    <source>
        <dbReference type="PIRSR" id="PIRSR602401-1"/>
    </source>
</evidence>
<dbReference type="PRINTS" id="PR00463">
    <property type="entry name" value="EP450I"/>
</dbReference>
<dbReference type="SUPFAM" id="SSF48264">
    <property type="entry name" value="Cytochrome P450"/>
    <property type="match status" value="1"/>
</dbReference>
<keyword evidence="2" id="KW-0479">Metal-binding</keyword>
<dbReference type="GO" id="GO:0020037">
    <property type="term" value="F:heme binding"/>
    <property type="evidence" value="ECO:0007669"/>
    <property type="project" value="InterPro"/>
</dbReference>
<comment type="cofactor">
    <cofactor evidence="2">
        <name>heme</name>
        <dbReference type="ChEBI" id="CHEBI:30413"/>
    </cofactor>
</comment>
<dbReference type="GO" id="GO:0005506">
    <property type="term" value="F:iron ion binding"/>
    <property type="evidence" value="ECO:0007669"/>
    <property type="project" value="InterPro"/>
</dbReference>
<keyword evidence="3" id="KW-1133">Transmembrane helix</keyword>
<dbReference type="CDD" id="cd11069">
    <property type="entry name" value="CYP_FUM15-like"/>
    <property type="match status" value="1"/>
</dbReference>
<dbReference type="InterPro" id="IPR036396">
    <property type="entry name" value="Cyt_P450_sf"/>
</dbReference>
<comment type="caution">
    <text evidence="4">The sequence shown here is derived from an EMBL/GenBank/DDBJ whole genome shotgun (WGS) entry which is preliminary data.</text>
</comment>